<dbReference type="Gene3D" id="3.30.2010.20">
    <property type="match status" value="1"/>
</dbReference>
<dbReference type="RefSeq" id="WP_166287954.1">
    <property type="nucleotide sequence ID" value="NZ_CP049863.1"/>
</dbReference>
<protein>
    <submittedName>
        <fullName evidence="1">Metallopeptidase family protein</fullName>
    </submittedName>
</protein>
<dbReference type="CDD" id="cd12952">
    <property type="entry name" value="MMP_ACEL2062"/>
    <property type="match status" value="1"/>
</dbReference>
<dbReference type="EMBL" id="CP049863">
    <property type="protein sequence ID" value="QIK62054.1"/>
    <property type="molecule type" value="Genomic_DNA"/>
</dbReference>
<name>A0A6G7XBT4_9MICO</name>
<dbReference type="InterPro" id="IPR010428">
    <property type="entry name" value="Zincin_1"/>
</dbReference>
<dbReference type="Proteomes" id="UP000502677">
    <property type="component" value="Chromosome"/>
</dbReference>
<dbReference type="InterPro" id="IPR038555">
    <property type="entry name" value="Zincin_1_sf"/>
</dbReference>
<evidence type="ECO:0000313" key="2">
    <source>
        <dbReference type="Proteomes" id="UP000502677"/>
    </source>
</evidence>
<accession>A0A6G7XBT4</accession>
<sequence length="121" mass="13598">MKMQSVPESQFESLVADQMDALPDGLGKELNNVSITVQDRPEDGSLQVLAVYSGIPLNERGQFGAEALPDNIVLYRESMLAHAHNVDELKREIWNTLIREIGQHLGMDDAQLDELEARHHH</sequence>
<dbReference type="SUPFAM" id="SSF55486">
    <property type="entry name" value="Metalloproteases ('zincins'), catalytic domain"/>
    <property type="match status" value="1"/>
</dbReference>
<dbReference type="KEGG" id="lvi:G7068_01655"/>
<dbReference type="AlphaFoldDB" id="A0A6G7XBT4"/>
<organism evidence="1 2">
    <name type="scientific">Leucobacter viscericola</name>
    <dbReference type="NCBI Taxonomy" id="2714935"/>
    <lineage>
        <taxon>Bacteria</taxon>
        <taxon>Bacillati</taxon>
        <taxon>Actinomycetota</taxon>
        <taxon>Actinomycetes</taxon>
        <taxon>Micrococcales</taxon>
        <taxon>Microbacteriaceae</taxon>
        <taxon>Leucobacter</taxon>
    </lineage>
</organism>
<dbReference type="Pfam" id="PF06262">
    <property type="entry name" value="Zincin_1"/>
    <property type="match status" value="1"/>
</dbReference>
<gene>
    <name evidence="1" type="ORF">G7068_01655</name>
</gene>
<proteinExistence type="predicted"/>
<evidence type="ECO:0000313" key="1">
    <source>
        <dbReference type="EMBL" id="QIK62054.1"/>
    </source>
</evidence>
<keyword evidence="2" id="KW-1185">Reference proteome</keyword>
<reference evidence="1 2" key="1">
    <citation type="submission" date="2020-03" db="EMBL/GenBank/DDBJ databases">
        <title>Leucobacter sp. nov., isolated from beetles.</title>
        <authorList>
            <person name="Hyun D.-W."/>
            <person name="Bae J.-W."/>
        </authorList>
    </citation>
    <scope>NUCLEOTIDE SEQUENCE [LARGE SCALE GENOMIC DNA]</scope>
    <source>
        <strain evidence="1 2">HDW9C</strain>
    </source>
</reference>